<dbReference type="EMBL" id="VCGU01000458">
    <property type="protein sequence ID" value="TRY63853.1"/>
    <property type="molecule type" value="Genomic_DNA"/>
</dbReference>
<evidence type="ECO:0000256" key="12">
    <source>
        <dbReference type="ARBA" id="ARBA00022777"/>
    </source>
</evidence>
<evidence type="ECO:0000313" key="21">
    <source>
        <dbReference type="Proteomes" id="UP000318571"/>
    </source>
</evidence>
<evidence type="ECO:0000313" key="20">
    <source>
        <dbReference type="EMBL" id="TRY63853.1"/>
    </source>
</evidence>
<dbReference type="GO" id="GO:0005024">
    <property type="term" value="F:transforming growth factor beta receptor activity"/>
    <property type="evidence" value="ECO:0007669"/>
    <property type="project" value="TreeGrafter"/>
</dbReference>
<gene>
    <name evidence="20" type="ORF">TCAL_13708</name>
</gene>
<evidence type="ECO:0000256" key="9">
    <source>
        <dbReference type="ARBA" id="ARBA00022723"/>
    </source>
</evidence>
<evidence type="ECO:0000256" key="8">
    <source>
        <dbReference type="ARBA" id="ARBA00022692"/>
    </source>
</evidence>
<evidence type="ECO:0000256" key="16">
    <source>
        <dbReference type="ARBA" id="ARBA00023136"/>
    </source>
</evidence>
<dbReference type="CDD" id="cd23533">
    <property type="entry name" value="TFP_LU_ECD_BMPR2_like"/>
    <property type="match status" value="1"/>
</dbReference>
<feature type="signal peptide" evidence="18">
    <location>
        <begin position="1"/>
        <end position="27"/>
    </location>
</feature>
<comment type="subcellular location">
    <subcellularLocation>
        <location evidence="3">Membrane</location>
        <topology evidence="3">Single-pass type I membrane protein</topology>
    </subcellularLocation>
</comment>
<proteinExistence type="inferred from homology"/>
<evidence type="ECO:0000256" key="17">
    <source>
        <dbReference type="ARBA" id="ARBA00023170"/>
    </source>
</evidence>
<keyword evidence="7" id="KW-0808">Transferase</keyword>
<accession>A0A553NEH9</accession>
<evidence type="ECO:0000256" key="10">
    <source>
        <dbReference type="ARBA" id="ARBA00022729"/>
    </source>
</evidence>
<dbReference type="InterPro" id="IPR011009">
    <property type="entry name" value="Kinase-like_dom_sf"/>
</dbReference>
<evidence type="ECO:0000256" key="13">
    <source>
        <dbReference type="ARBA" id="ARBA00022840"/>
    </source>
</evidence>
<dbReference type="InterPro" id="IPR000333">
    <property type="entry name" value="TGFB_receptor"/>
</dbReference>
<keyword evidence="14" id="KW-0460">Magnesium</keyword>
<dbReference type="InterPro" id="IPR045860">
    <property type="entry name" value="Snake_toxin-like_sf"/>
</dbReference>
<keyword evidence="10 18" id="KW-0732">Signal</keyword>
<dbReference type="Gene3D" id="2.10.60.10">
    <property type="entry name" value="CD59"/>
    <property type="match status" value="1"/>
</dbReference>
<comment type="cofactor">
    <cofactor evidence="2">
        <name>Mg(2+)</name>
        <dbReference type="ChEBI" id="CHEBI:18420"/>
    </cofactor>
</comment>
<comment type="caution">
    <text evidence="20">The sequence shown here is derived from an EMBL/GenBank/DDBJ whole genome shotgun (WGS) entry which is preliminary data.</text>
</comment>
<dbReference type="Proteomes" id="UP000318571">
    <property type="component" value="Chromosome 10"/>
</dbReference>
<evidence type="ECO:0000256" key="2">
    <source>
        <dbReference type="ARBA" id="ARBA00001946"/>
    </source>
</evidence>
<dbReference type="GO" id="GO:0043235">
    <property type="term" value="C:receptor complex"/>
    <property type="evidence" value="ECO:0007669"/>
    <property type="project" value="TreeGrafter"/>
</dbReference>
<dbReference type="Gene3D" id="3.30.200.20">
    <property type="entry name" value="Phosphorylase Kinase, domain 1"/>
    <property type="match status" value="1"/>
</dbReference>
<evidence type="ECO:0000256" key="1">
    <source>
        <dbReference type="ARBA" id="ARBA00001936"/>
    </source>
</evidence>
<evidence type="ECO:0000256" key="7">
    <source>
        <dbReference type="ARBA" id="ARBA00022679"/>
    </source>
</evidence>
<dbReference type="EC" id="2.7.11.30" evidence="5"/>
<evidence type="ECO:0000256" key="3">
    <source>
        <dbReference type="ARBA" id="ARBA00004479"/>
    </source>
</evidence>
<organism evidence="20 21">
    <name type="scientific">Tigriopus californicus</name>
    <name type="common">Marine copepod</name>
    <dbReference type="NCBI Taxonomy" id="6832"/>
    <lineage>
        <taxon>Eukaryota</taxon>
        <taxon>Metazoa</taxon>
        <taxon>Ecdysozoa</taxon>
        <taxon>Arthropoda</taxon>
        <taxon>Crustacea</taxon>
        <taxon>Multicrustacea</taxon>
        <taxon>Hexanauplia</taxon>
        <taxon>Copepoda</taxon>
        <taxon>Harpacticoida</taxon>
        <taxon>Harpacticidae</taxon>
        <taxon>Tigriopus</taxon>
    </lineage>
</organism>
<keyword evidence="16" id="KW-0472">Membrane</keyword>
<evidence type="ECO:0000256" key="18">
    <source>
        <dbReference type="SAM" id="SignalP"/>
    </source>
</evidence>
<keyword evidence="8" id="KW-0812">Transmembrane</keyword>
<dbReference type="OrthoDB" id="6377539at2759"/>
<name>A0A553NEH9_TIGCA</name>
<dbReference type="SUPFAM" id="SSF56112">
    <property type="entry name" value="Protein kinase-like (PK-like)"/>
    <property type="match status" value="1"/>
</dbReference>
<dbReference type="OMA" id="CAIYENE"/>
<dbReference type="Gene3D" id="1.10.510.10">
    <property type="entry name" value="Transferase(Phosphotransferase) domain 1"/>
    <property type="match status" value="1"/>
</dbReference>
<comment type="cofactor">
    <cofactor evidence="1">
        <name>Mn(2+)</name>
        <dbReference type="ChEBI" id="CHEBI:29035"/>
    </cofactor>
</comment>
<dbReference type="PANTHER" id="PTHR23255:SF100">
    <property type="entry name" value="RECEPTOR PROTEIN SERINE_THREONINE KINASE"/>
    <property type="match status" value="1"/>
</dbReference>
<keyword evidence="11" id="KW-0547">Nucleotide-binding</keyword>
<dbReference type="SUPFAM" id="SSF57302">
    <property type="entry name" value="Snake toxin-like"/>
    <property type="match status" value="1"/>
</dbReference>
<feature type="domain" description="Protein kinase" evidence="19">
    <location>
        <begin position="203"/>
        <end position="509"/>
    </location>
</feature>
<evidence type="ECO:0000256" key="5">
    <source>
        <dbReference type="ARBA" id="ARBA00012401"/>
    </source>
</evidence>
<keyword evidence="9" id="KW-0479">Metal-binding</keyword>
<evidence type="ECO:0000259" key="19">
    <source>
        <dbReference type="PROSITE" id="PS50011"/>
    </source>
</evidence>
<dbReference type="PROSITE" id="PS50011">
    <property type="entry name" value="PROTEIN_KINASE_DOM"/>
    <property type="match status" value="1"/>
</dbReference>
<evidence type="ECO:0000256" key="11">
    <source>
        <dbReference type="ARBA" id="ARBA00022741"/>
    </source>
</evidence>
<feature type="chain" id="PRO_5022173400" description="receptor protein serine/threonine kinase" evidence="18">
    <location>
        <begin position="28"/>
        <end position="555"/>
    </location>
</feature>
<keyword evidence="13" id="KW-0067">ATP-binding</keyword>
<keyword evidence="21" id="KW-1185">Reference proteome</keyword>
<keyword evidence="15" id="KW-1133">Transmembrane helix</keyword>
<sequence length="555" mass="62493">MQHVVSKSPRILLMWLFLNGKVWISASETSDSGDSKGQTVCLFRNSRGPEAQFHVEGLTFVSGCQFCYATWRVHPSHGFHILEQGCSRNISAQECNSSQCIVPQGEHYDDFFYCCSQHKCNQILVQVGPLKEEFTFHPGHLLLGLVIALSICVPLMVLTSKLRATRPYAKFDLEGSKPASTDISEPLFVVEKVTLERNPGKYIEIAEVIHNGAFSNIHRGFIRTNNSNKELNVAIKVFPPKLKELYDNIKAILEMGHLQKHSQILNCFAGYPGLKQEHFIVLEYCPFGTLDTYLRGRTLTWKELCQILAQITQGLAALHGEYCQTPSVAICHRDLNSRNILVTYGLRCCITGLELAIIFNRGKPKPSPTSGDGSRHGVIRYLAPELLDGALNLRNFQTSLKQVDVYALGLLFWEVANRCRDIYQEIPVPLFQLAFEAELESKTPSVKQMQILVLHNKARPVFSGSWESVNPGIQLLKETMAYCWDGDAEARLTTLGVIERVREMDSLWIQHVQISGLEVRSDQAWTKGVEQKQFEIASVESPQLALLMDRLVSDI</sequence>
<keyword evidence="17" id="KW-0675">Receptor</keyword>
<evidence type="ECO:0000256" key="15">
    <source>
        <dbReference type="ARBA" id="ARBA00022989"/>
    </source>
</evidence>
<dbReference type="PANTHER" id="PTHR23255">
    <property type="entry name" value="TRANSFORMING GROWTH FACTOR-BETA RECEPTOR TYPE I AND II"/>
    <property type="match status" value="1"/>
</dbReference>
<dbReference type="Pfam" id="PF07714">
    <property type="entry name" value="PK_Tyr_Ser-Thr"/>
    <property type="match status" value="1"/>
</dbReference>
<dbReference type="AlphaFoldDB" id="A0A553NEH9"/>
<dbReference type="InterPro" id="IPR000719">
    <property type="entry name" value="Prot_kinase_dom"/>
</dbReference>
<keyword evidence="12" id="KW-0418">Kinase</keyword>
<dbReference type="GO" id="GO:0030509">
    <property type="term" value="P:BMP signaling pathway"/>
    <property type="evidence" value="ECO:0007669"/>
    <property type="project" value="TreeGrafter"/>
</dbReference>
<dbReference type="GO" id="GO:0005886">
    <property type="term" value="C:plasma membrane"/>
    <property type="evidence" value="ECO:0007669"/>
    <property type="project" value="TreeGrafter"/>
</dbReference>
<reference evidence="20 21" key="1">
    <citation type="journal article" date="2018" name="Nat. Ecol. Evol.">
        <title>Genomic signatures of mitonuclear coevolution across populations of Tigriopus californicus.</title>
        <authorList>
            <person name="Barreto F.S."/>
            <person name="Watson E.T."/>
            <person name="Lima T.G."/>
            <person name="Willett C.S."/>
            <person name="Edmands S."/>
            <person name="Li W."/>
            <person name="Burton R.S."/>
        </authorList>
    </citation>
    <scope>NUCLEOTIDE SEQUENCE [LARGE SCALE GENOMIC DNA]</scope>
    <source>
        <strain evidence="20 21">San Diego</strain>
    </source>
</reference>
<dbReference type="STRING" id="6832.A0A553NEH9"/>
<comment type="similarity">
    <text evidence="4">Belongs to the protein kinase superfamily. TKL Ser/Thr protein kinase family. TGFB receptor subfamily.</text>
</comment>
<protein>
    <recommendedName>
        <fullName evidence="5">receptor protein serine/threonine kinase</fullName>
        <ecNumber evidence="5">2.7.11.30</ecNumber>
    </recommendedName>
</protein>
<evidence type="ECO:0000256" key="6">
    <source>
        <dbReference type="ARBA" id="ARBA00022527"/>
    </source>
</evidence>
<dbReference type="GO" id="GO:0005524">
    <property type="term" value="F:ATP binding"/>
    <property type="evidence" value="ECO:0007669"/>
    <property type="project" value="UniProtKB-KW"/>
</dbReference>
<evidence type="ECO:0000256" key="4">
    <source>
        <dbReference type="ARBA" id="ARBA00009605"/>
    </source>
</evidence>
<evidence type="ECO:0000256" key="14">
    <source>
        <dbReference type="ARBA" id="ARBA00022842"/>
    </source>
</evidence>
<dbReference type="InterPro" id="IPR001245">
    <property type="entry name" value="Ser-Thr/Tyr_kinase_cat_dom"/>
</dbReference>
<keyword evidence="6" id="KW-0723">Serine/threonine-protein kinase</keyword>